<dbReference type="EMBL" id="CP071182">
    <property type="protein sequence ID" value="QSO46954.1"/>
    <property type="molecule type" value="Genomic_DNA"/>
</dbReference>
<name>A0A9X7Z5J8_9BACL</name>
<accession>A0A9X7Z5J8</accession>
<sequence length="54" mass="5910">MVRRTTFEKESAPGWRATTLSVSDVEVKGVTRDAGAGGRPITDNALWTRYLTIA</sequence>
<dbReference type="Proteomes" id="UP000663505">
    <property type="component" value="Chromosome"/>
</dbReference>
<protein>
    <submittedName>
        <fullName evidence="1">Uncharacterized protein</fullName>
    </submittedName>
</protein>
<organism evidence="1 2">
    <name type="scientific">Alicyclobacillus mengziensis</name>
    <dbReference type="NCBI Taxonomy" id="2931921"/>
    <lineage>
        <taxon>Bacteria</taxon>
        <taxon>Bacillati</taxon>
        <taxon>Bacillota</taxon>
        <taxon>Bacilli</taxon>
        <taxon>Bacillales</taxon>
        <taxon>Alicyclobacillaceae</taxon>
        <taxon>Alicyclobacillus</taxon>
    </lineage>
</organism>
<reference evidence="1 2" key="1">
    <citation type="submission" date="2021-02" db="EMBL/GenBank/DDBJ databases">
        <title>Alicyclobacillus curvatus sp. nov. and Alicyclobacillus mengziensis sp. nov., two acidophilic bacteria isolated from acid mine drainage.</title>
        <authorList>
            <person name="Huang Y."/>
        </authorList>
    </citation>
    <scope>NUCLEOTIDE SEQUENCE [LARGE SCALE GENOMIC DNA]</scope>
    <source>
        <strain evidence="1 2">S30H14</strain>
    </source>
</reference>
<dbReference type="AlphaFoldDB" id="A0A9X7Z5J8"/>
<dbReference type="KEGG" id="afx:JZ786_21435"/>
<proteinExistence type="predicted"/>
<evidence type="ECO:0000313" key="2">
    <source>
        <dbReference type="Proteomes" id="UP000663505"/>
    </source>
</evidence>
<gene>
    <name evidence="1" type="ORF">JZ786_21435</name>
</gene>
<evidence type="ECO:0000313" key="1">
    <source>
        <dbReference type="EMBL" id="QSO46954.1"/>
    </source>
</evidence>
<dbReference type="RefSeq" id="WP_206656315.1">
    <property type="nucleotide sequence ID" value="NZ_CP071182.1"/>
</dbReference>
<keyword evidence="2" id="KW-1185">Reference proteome</keyword>